<dbReference type="SUPFAM" id="SSF81301">
    <property type="entry name" value="Nucleotidyltransferase"/>
    <property type="match status" value="1"/>
</dbReference>
<dbReference type="PANTHER" id="PTHR41773:SF1">
    <property type="entry name" value="RELA_SPOT DOMAIN-CONTAINING PROTEIN"/>
    <property type="match status" value="1"/>
</dbReference>
<dbReference type="OrthoDB" id="4719016at2759"/>
<proteinExistence type="predicted"/>
<evidence type="ECO:0000313" key="2">
    <source>
        <dbReference type="EMBL" id="EDP54777.1"/>
    </source>
</evidence>
<dbReference type="SMART" id="SM00954">
    <property type="entry name" value="RelA_SpoT"/>
    <property type="match status" value="1"/>
</dbReference>
<protein>
    <recommendedName>
        <fullName evidence="1">RelA/SpoT domain-containing protein</fullName>
    </recommendedName>
</protein>
<dbReference type="VEuPathDB" id="FungiDB:AFUB_028370"/>
<evidence type="ECO:0000259" key="1">
    <source>
        <dbReference type="SMART" id="SM00954"/>
    </source>
</evidence>
<dbReference type="InterPro" id="IPR007685">
    <property type="entry name" value="RelA_SpoT"/>
</dbReference>
<keyword evidence="3" id="KW-1185">Reference proteome</keyword>
<evidence type="ECO:0000313" key="3">
    <source>
        <dbReference type="Proteomes" id="UP000001699"/>
    </source>
</evidence>
<dbReference type="Gene3D" id="3.30.460.10">
    <property type="entry name" value="Beta Polymerase, domain 2"/>
    <property type="match status" value="1"/>
</dbReference>
<dbReference type="InterPro" id="IPR043519">
    <property type="entry name" value="NT_sf"/>
</dbReference>
<dbReference type="GO" id="GO:0015969">
    <property type="term" value="P:guanosine tetraphosphate metabolic process"/>
    <property type="evidence" value="ECO:0007669"/>
    <property type="project" value="InterPro"/>
</dbReference>
<accession>B0XSZ9</accession>
<reference evidence="2 3" key="1">
    <citation type="journal article" date="2008" name="PLoS Genet.">
        <title>Genomic islands in the pathogenic filamentous fungus Aspergillus fumigatus.</title>
        <authorList>
            <person name="Fedorova N.D."/>
            <person name="Khaldi N."/>
            <person name="Joardar V.S."/>
            <person name="Maiti R."/>
            <person name="Amedeo P."/>
            <person name="Anderson M.J."/>
            <person name="Crabtree J."/>
            <person name="Silva J.C."/>
            <person name="Badger J.H."/>
            <person name="Albarraq A."/>
            <person name="Angiuoli S."/>
            <person name="Bussey H."/>
            <person name="Bowyer P."/>
            <person name="Cotty P.J."/>
            <person name="Dyer P.S."/>
            <person name="Egan A."/>
            <person name="Galens K."/>
            <person name="Fraser-Liggett C.M."/>
            <person name="Haas B.J."/>
            <person name="Inman J.M."/>
            <person name="Kent R."/>
            <person name="Lemieux S."/>
            <person name="Malavazi I."/>
            <person name="Orvis J."/>
            <person name="Roemer T."/>
            <person name="Ronning C.M."/>
            <person name="Sundaram J.P."/>
            <person name="Sutton G."/>
            <person name="Turner G."/>
            <person name="Venter J.C."/>
            <person name="White O.R."/>
            <person name="Whitty B.R."/>
            <person name="Youngman P."/>
            <person name="Wolfe K.H."/>
            <person name="Goldman G.H."/>
            <person name="Wortman J.R."/>
            <person name="Jiang B."/>
            <person name="Denning D.W."/>
            <person name="Nierman W.C."/>
        </authorList>
    </citation>
    <scope>NUCLEOTIDE SEQUENCE [LARGE SCALE GENOMIC DNA]</scope>
    <source>
        <strain evidence="3">CBS 144.89 / FGSC A1163 / CEA10</strain>
    </source>
</reference>
<gene>
    <name evidence="2" type="ORF">AFUB_028370</name>
</gene>
<dbReference type="Proteomes" id="UP000001699">
    <property type="component" value="Unassembled WGS sequence"/>
</dbReference>
<feature type="domain" description="RelA/SpoT" evidence="1">
    <location>
        <begin position="100"/>
        <end position="241"/>
    </location>
</feature>
<dbReference type="CDD" id="cd05399">
    <property type="entry name" value="NT_Rel-Spo_like"/>
    <property type="match status" value="1"/>
</dbReference>
<dbReference type="PANTHER" id="PTHR41773">
    <property type="entry name" value="GTP PYROPHOSPHATASE-RELATED"/>
    <property type="match status" value="1"/>
</dbReference>
<dbReference type="Pfam" id="PF04607">
    <property type="entry name" value="RelA_SpoT"/>
    <property type="match status" value="1"/>
</dbReference>
<organism evidence="2 3">
    <name type="scientific">Aspergillus fumigatus (strain CBS 144.89 / FGSC A1163 / CEA10)</name>
    <name type="common">Neosartorya fumigata</name>
    <dbReference type="NCBI Taxonomy" id="451804"/>
    <lineage>
        <taxon>Eukaryota</taxon>
        <taxon>Fungi</taxon>
        <taxon>Dikarya</taxon>
        <taxon>Ascomycota</taxon>
        <taxon>Pezizomycotina</taxon>
        <taxon>Eurotiomycetes</taxon>
        <taxon>Eurotiomycetidae</taxon>
        <taxon>Eurotiales</taxon>
        <taxon>Aspergillaceae</taxon>
        <taxon>Aspergillus</taxon>
        <taxon>Aspergillus subgen. Fumigati</taxon>
    </lineage>
</organism>
<dbReference type="EMBL" id="DS499595">
    <property type="protein sequence ID" value="EDP54777.1"/>
    <property type="molecule type" value="Genomic_DNA"/>
</dbReference>
<dbReference type="AlphaFoldDB" id="B0XSZ9"/>
<dbReference type="HOGENOM" id="CLU_045995_0_0_1"/>
<sequence length="508" mass="57795">MVTQHETCMSWSYLLFILSHSETVVKSIAAISNSPIVCRMDKQAKEDLSRSTTPSTSAVIEDFVASYEKHRDFYCHTAIAVRRLCEAALEDHHIPCLVSHRAKEAASLRKKLYARQLLRGHAYASREEIKNDISDLAGVRIALYYPRHGEEVKRILDDELTVVEEKTINRMGMDEALHGGYDRWFPGYCAQHYRVHLKSGPVNQEGVPTHNTKVEIQVVSVLRHVWAEVEHDVVYKGKRRASGDDHRILDGLSGAVFLGECFLDQLYQTQVSRATTDDRGFENVYALGSFLWNWTASLGHCQVEYPVEVEFLKDLLGILGLNHPRTLRDILSQIDLSTRDGSEWHAFRAAFHPARSSLTMFLMHRILTMPAGANRLATTPADDPGIDRAKHELGLISSSLIWLDRVYPLSSQLFGALFASDSWDRYLPGIEWLDSQKAQDYWRGKAVLTDEERQKINVVFQCFTRNRAQPIQLAFALARLGVLRRYAADWLALHRVISPLLIVIQARC</sequence>
<name>B0XSZ9_ASPFC</name>